<dbReference type="GO" id="GO:0046872">
    <property type="term" value="F:metal ion binding"/>
    <property type="evidence" value="ECO:0007669"/>
    <property type="project" value="UniProtKB-UniRule"/>
</dbReference>
<dbReference type="GO" id="GO:0070006">
    <property type="term" value="F:metalloaminopeptidase activity"/>
    <property type="evidence" value="ECO:0007669"/>
    <property type="project" value="UniProtKB-UniRule"/>
</dbReference>
<dbReference type="InterPro" id="IPR000994">
    <property type="entry name" value="Pept_M24"/>
</dbReference>
<feature type="binding site" evidence="5">
    <location>
        <position position="313"/>
    </location>
    <ligand>
        <name>a divalent metal cation</name>
        <dbReference type="ChEBI" id="CHEBI:60240"/>
        <label>2</label>
        <note>catalytic</note>
    </ligand>
</feature>
<feature type="binding site" evidence="5">
    <location>
        <position position="281"/>
    </location>
    <ligand>
        <name>a divalent metal cation</name>
        <dbReference type="ChEBI" id="CHEBI:60240"/>
        <label>2</label>
        <note>catalytic</note>
    </ligand>
</feature>
<dbReference type="HAMAP" id="MF_01974">
    <property type="entry name" value="MetAP_1"/>
    <property type="match status" value="1"/>
</dbReference>
<feature type="binding site" evidence="5">
    <location>
        <position position="182"/>
    </location>
    <ligand>
        <name>a divalent metal cation</name>
        <dbReference type="ChEBI" id="CHEBI:60240"/>
        <label>1</label>
    </ligand>
</feature>
<protein>
    <recommendedName>
        <fullName evidence="6">Methionine aminopeptidase</fullName>
        <ecNumber evidence="6">3.4.11.18</ecNumber>
    </recommendedName>
</protein>
<dbReference type="GO" id="GO:0004239">
    <property type="term" value="F:initiator methionyl aminopeptidase activity"/>
    <property type="evidence" value="ECO:0007669"/>
    <property type="project" value="UniProtKB-UniRule"/>
</dbReference>
<dbReference type="EnsemblMetazoa" id="G13135.3">
    <property type="protein sequence ID" value="G13135.3:cds"/>
    <property type="gene ID" value="G13135"/>
</dbReference>
<dbReference type="PRINTS" id="PR00599">
    <property type="entry name" value="MAPEPTIDASE"/>
</dbReference>
<feature type="binding site" evidence="5">
    <location>
        <position position="252"/>
    </location>
    <ligand>
        <name>substrate</name>
    </ligand>
</feature>
<name>A0A8W8IAI9_MAGGI</name>
<proteinExistence type="inferred from homology"/>
<evidence type="ECO:0000256" key="3">
    <source>
        <dbReference type="ARBA" id="ARBA00022723"/>
    </source>
</evidence>
<dbReference type="PANTHER" id="PTHR43330:SF8">
    <property type="entry name" value="METHIONINE AMINOPEPTIDASE 1D, MITOCHONDRIAL"/>
    <property type="match status" value="1"/>
</dbReference>
<dbReference type="EC" id="3.4.11.18" evidence="6"/>
<dbReference type="InterPro" id="IPR036005">
    <property type="entry name" value="Creatinase/aminopeptidase-like"/>
</dbReference>
<keyword evidence="9" id="KW-1185">Reference proteome</keyword>
<organism evidence="8 9">
    <name type="scientific">Magallana gigas</name>
    <name type="common">Pacific oyster</name>
    <name type="synonym">Crassostrea gigas</name>
    <dbReference type="NCBI Taxonomy" id="29159"/>
    <lineage>
        <taxon>Eukaryota</taxon>
        <taxon>Metazoa</taxon>
        <taxon>Spiralia</taxon>
        <taxon>Lophotrochozoa</taxon>
        <taxon>Mollusca</taxon>
        <taxon>Bivalvia</taxon>
        <taxon>Autobranchia</taxon>
        <taxon>Pteriomorphia</taxon>
        <taxon>Ostreida</taxon>
        <taxon>Ostreoidea</taxon>
        <taxon>Ostreidae</taxon>
        <taxon>Magallana</taxon>
    </lineage>
</organism>
<evidence type="ECO:0000256" key="6">
    <source>
        <dbReference type="RuleBase" id="RU003653"/>
    </source>
</evidence>
<feature type="binding site" evidence="5">
    <location>
        <position position="182"/>
    </location>
    <ligand>
        <name>a divalent metal cation</name>
        <dbReference type="ChEBI" id="CHEBI:60240"/>
        <label>2</label>
        <note>catalytic</note>
    </ligand>
</feature>
<evidence type="ECO:0000256" key="5">
    <source>
        <dbReference type="HAMAP-Rule" id="MF_03174"/>
    </source>
</evidence>
<keyword evidence="2 5" id="KW-0645">Protease</keyword>
<dbReference type="Pfam" id="PF00557">
    <property type="entry name" value="Peptidase_M24"/>
    <property type="match status" value="1"/>
</dbReference>
<feature type="binding site" evidence="5">
    <location>
        <position position="171"/>
    </location>
    <ligand>
        <name>a divalent metal cation</name>
        <dbReference type="ChEBI" id="CHEBI:60240"/>
        <label>1</label>
    </ligand>
</feature>
<dbReference type="Gene3D" id="3.90.230.10">
    <property type="entry name" value="Creatinase/methionine aminopeptidase superfamily"/>
    <property type="match status" value="1"/>
</dbReference>
<dbReference type="InterPro" id="IPR002467">
    <property type="entry name" value="Pept_M24A_MAP1"/>
</dbReference>
<reference evidence="8" key="1">
    <citation type="submission" date="2022-08" db="UniProtKB">
        <authorList>
            <consortium name="EnsemblMetazoa"/>
        </authorList>
    </citation>
    <scope>IDENTIFICATION</scope>
    <source>
        <strain evidence="8">05x7-T-G4-1.051#20</strain>
    </source>
</reference>
<dbReference type="AlphaFoldDB" id="A0A8W8IAI9"/>
<comment type="catalytic activity">
    <reaction evidence="5 6">
        <text>Release of N-terminal amino acids, preferentially methionine, from peptides and arylamides.</text>
        <dbReference type="EC" id="3.4.11.18"/>
    </reaction>
</comment>
<feature type="binding site" evidence="5">
    <location>
        <position position="313"/>
    </location>
    <ligand>
        <name>a divalent metal cation</name>
        <dbReference type="ChEBI" id="CHEBI:60240"/>
        <label>1</label>
    </ligand>
</feature>
<keyword evidence="4 5" id="KW-0378">Hydrolase</keyword>
<comment type="cofactor">
    <cofactor evidence="5">
        <name>Co(2+)</name>
        <dbReference type="ChEBI" id="CHEBI:48828"/>
    </cofactor>
    <cofactor evidence="5">
        <name>Zn(2+)</name>
        <dbReference type="ChEBI" id="CHEBI:29105"/>
    </cofactor>
    <cofactor evidence="5">
        <name>Mn(2+)</name>
        <dbReference type="ChEBI" id="CHEBI:29035"/>
    </cofactor>
    <cofactor evidence="5">
        <name>Fe(2+)</name>
        <dbReference type="ChEBI" id="CHEBI:29033"/>
    </cofactor>
    <text evidence="5">Binds 2 divalent metal cations per subunit. Has a high-affinity and a low affinity metal-binding site. The true nature of the physiological cofactor is under debate. The enzyme is active with cobalt, zinc, manganese or divalent iron ions. Most likely, methionine aminopeptidases function as mononuclear Fe(2+)-metalloproteases under physiological conditions, and the catalytically relevant metal-binding site has been assigned to the histidine-containing high-affinity site.</text>
</comment>
<dbReference type="GO" id="GO:0006508">
    <property type="term" value="P:proteolysis"/>
    <property type="evidence" value="ECO:0007669"/>
    <property type="project" value="UniProtKB-KW"/>
</dbReference>
<comment type="similarity">
    <text evidence="5">Belongs to the peptidase M24A family. Methionine aminopeptidase type 1 subfamily.</text>
</comment>
<dbReference type="PANTHER" id="PTHR43330">
    <property type="entry name" value="METHIONINE AMINOPEPTIDASE"/>
    <property type="match status" value="1"/>
</dbReference>
<dbReference type="Proteomes" id="UP000005408">
    <property type="component" value="Unassembled WGS sequence"/>
</dbReference>
<comment type="function">
    <text evidence="6">Cotranslationally removes the N-terminal methionine from nascent proteins. The N-terminal methionine is often cleaved when the second residue in the primary sequence is small and uncharged (Met-Ala-, Cys, Gly, Pro, Ser, Thr, or Val).</text>
</comment>
<evidence type="ECO:0000256" key="4">
    <source>
        <dbReference type="ARBA" id="ARBA00022801"/>
    </source>
</evidence>
<accession>A0A8W8IAI9</accession>
<evidence type="ECO:0000256" key="1">
    <source>
        <dbReference type="ARBA" id="ARBA00022438"/>
    </source>
</evidence>
<dbReference type="SUPFAM" id="SSF55920">
    <property type="entry name" value="Creatinase/aminopeptidase"/>
    <property type="match status" value="1"/>
</dbReference>
<evidence type="ECO:0000259" key="7">
    <source>
        <dbReference type="Pfam" id="PF00557"/>
    </source>
</evidence>
<evidence type="ECO:0000313" key="9">
    <source>
        <dbReference type="Proteomes" id="UP000005408"/>
    </source>
</evidence>
<evidence type="ECO:0000313" key="8">
    <source>
        <dbReference type="EnsemblMetazoa" id="G13135.3:cds"/>
    </source>
</evidence>
<dbReference type="InterPro" id="IPR001714">
    <property type="entry name" value="Pept_M24_MAP"/>
</dbReference>
<sequence length="342" mass="37678">MRINLTYCIYHASKASKVFPVSAFSKIESRYPSVNDINKRHKFSLVLPHKTTPVKGIPDLIQKPPYAFTGVVGPKPLDIDIKTEEQIAVMRDTCQLARKILDSAGRHLKVGVTTDEIDELVHQMCIDNGAYPSPLMYNHFPKSICTSVNNVACHGIPDLRPLEEGDLINVDITIYKNGVHGDVSKTYLIGAVDEKGRQLVEVTEKCLYAGIAQCRPGQKFLAIGTAIRDLAKANGFSVIPAFCGHGIGHEFHTPPDIVHIPLDGCESQHVTMKEGMTFTIEPILSEGTDMIAILEDDGWTALSEDGSRSAQFEHTVLITSGGCEILTISEEELKRERKKKDA</sequence>
<dbReference type="CDD" id="cd01086">
    <property type="entry name" value="MetAP1"/>
    <property type="match status" value="1"/>
</dbReference>
<keyword evidence="1 5" id="KW-0031">Aminopeptidase</keyword>
<dbReference type="NCBIfam" id="TIGR00500">
    <property type="entry name" value="met_pdase_I"/>
    <property type="match status" value="1"/>
</dbReference>
<feature type="binding site" evidence="5">
    <location>
        <position position="154"/>
    </location>
    <ligand>
        <name>substrate</name>
    </ligand>
</feature>
<keyword evidence="3 5" id="KW-0479">Metal-binding</keyword>
<evidence type="ECO:0000256" key="2">
    <source>
        <dbReference type="ARBA" id="ARBA00022670"/>
    </source>
</evidence>
<feature type="binding site" evidence="5">
    <location>
        <position position="245"/>
    </location>
    <ligand>
        <name>a divalent metal cation</name>
        <dbReference type="ChEBI" id="CHEBI:60240"/>
        <label>2</label>
        <note>catalytic</note>
    </ligand>
</feature>
<feature type="domain" description="Peptidase M24" evidence="7">
    <location>
        <begin position="89"/>
        <end position="319"/>
    </location>
</feature>